<feature type="region of interest" description="Disordered" evidence="6">
    <location>
        <begin position="1"/>
        <end position="27"/>
    </location>
</feature>
<feature type="compositionally biased region" description="Polar residues" evidence="6">
    <location>
        <begin position="1"/>
        <end position="10"/>
    </location>
</feature>
<evidence type="ECO:0000256" key="6">
    <source>
        <dbReference type="SAM" id="MobiDB-lite"/>
    </source>
</evidence>
<gene>
    <name evidence="8" type="primary">MS4A1</name>
</gene>
<dbReference type="STRING" id="29139.ENSVURP00010004502"/>
<dbReference type="InterPro" id="IPR030417">
    <property type="entry name" value="MS4A"/>
</dbReference>
<organism evidence="8 9">
    <name type="scientific">Vombatus ursinus</name>
    <name type="common">Common wombat</name>
    <dbReference type="NCBI Taxonomy" id="29139"/>
    <lineage>
        <taxon>Eukaryota</taxon>
        <taxon>Metazoa</taxon>
        <taxon>Chordata</taxon>
        <taxon>Craniata</taxon>
        <taxon>Vertebrata</taxon>
        <taxon>Euteleostomi</taxon>
        <taxon>Mammalia</taxon>
        <taxon>Metatheria</taxon>
        <taxon>Diprotodontia</taxon>
        <taxon>Vombatidae</taxon>
        <taxon>Vombatus</taxon>
    </lineage>
</organism>
<dbReference type="GO" id="GO:0050853">
    <property type="term" value="P:B cell receptor signaling pathway"/>
    <property type="evidence" value="ECO:0007669"/>
    <property type="project" value="Ensembl"/>
</dbReference>
<evidence type="ECO:0000313" key="9">
    <source>
        <dbReference type="Proteomes" id="UP000314987"/>
    </source>
</evidence>
<accession>A0A4X2K5K7</accession>
<reference evidence="9" key="1">
    <citation type="submission" date="2018-12" db="EMBL/GenBank/DDBJ databases">
        <authorList>
            <person name="Yazar S."/>
        </authorList>
    </citation>
    <scope>NUCLEOTIDE SEQUENCE [LARGE SCALE GENOMIC DNA]</scope>
</reference>
<dbReference type="AlphaFoldDB" id="A0A4X2K5K7"/>
<dbReference type="GeneTree" id="ENSGT00510000048781"/>
<evidence type="ECO:0000256" key="2">
    <source>
        <dbReference type="ARBA" id="ARBA00009565"/>
    </source>
</evidence>
<dbReference type="Pfam" id="PF04103">
    <property type="entry name" value="CD20"/>
    <property type="match status" value="1"/>
</dbReference>
<dbReference type="PANTHER" id="PTHR23320">
    <property type="entry name" value="MEMBRANE-SPANNING 4-DOMAINS SUBFAMILY A MS4A -RELATED"/>
    <property type="match status" value="1"/>
</dbReference>
<dbReference type="GO" id="GO:0009897">
    <property type="term" value="C:external side of plasma membrane"/>
    <property type="evidence" value="ECO:0007669"/>
    <property type="project" value="TreeGrafter"/>
</dbReference>
<evidence type="ECO:0000256" key="3">
    <source>
        <dbReference type="ARBA" id="ARBA00022692"/>
    </source>
</evidence>
<feature type="transmembrane region" description="Helical" evidence="7">
    <location>
        <begin position="79"/>
        <end position="105"/>
    </location>
</feature>
<reference evidence="8" key="3">
    <citation type="submission" date="2025-09" db="UniProtKB">
        <authorList>
            <consortium name="Ensembl"/>
        </authorList>
    </citation>
    <scope>IDENTIFICATION</scope>
</reference>
<proteinExistence type="inferred from homology"/>
<comment type="similarity">
    <text evidence="2">Belongs to the MS4A family.</text>
</comment>
<evidence type="ECO:0000313" key="8">
    <source>
        <dbReference type="Ensembl" id="ENSVURP00010004502.1"/>
    </source>
</evidence>
<sequence length="288" mass="31505">MTTPRNSVNGTFPADSIKGPSTTQPGQKTVLRRGSLLQSPTLQSFFRRESKALGAVQIMIGLFHFGLGGILLMVPVGTYAAICVAVWYPFWGGIIYITSGSFLVAAEKTSRSCLVNTRLGMNAISLFSSISGMILLIMDIFNLTVSHFLKLPSLNLVQTAKLNVNIFSCEQNDPPGQSTDMQQYCLTVKPLFLGILAIMLIFTFLQNLLVACIAEDEWKTLCSGTQTGVLLLSAEERKEQVVQLTVEPSQPKDEEEMETLPAQEEEKEAHFPDPPQESSPPEDDSGSP</sequence>
<dbReference type="GO" id="GO:0051262">
    <property type="term" value="P:protein tetramerization"/>
    <property type="evidence" value="ECO:0007669"/>
    <property type="project" value="Ensembl"/>
</dbReference>
<feature type="region of interest" description="Disordered" evidence="6">
    <location>
        <begin position="242"/>
        <end position="288"/>
    </location>
</feature>
<keyword evidence="9" id="KW-1185">Reference proteome</keyword>
<feature type="compositionally biased region" description="Acidic residues" evidence="6">
    <location>
        <begin position="253"/>
        <end position="266"/>
    </location>
</feature>
<reference evidence="8" key="2">
    <citation type="submission" date="2025-08" db="UniProtKB">
        <authorList>
            <consortium name="Ensembl"/>
        </authorList>
    </citation>
    <scope>IDENTIFICATION</scope>
</reference>
<dbReference type="Ensembl" id="ENSVURT00010005115.1">
    <property type="protein sequence ID" value="ENSVURP00010004502.1"/>
    <property type="gene ID" value="ENSVURG00010003579.1"/>
</dbReference>
<dbReference type="RefSeq" id="XP_027714652.1">
    <property type="nucleotide sequence ID" value="XM_027858851.1"/>
</dbReference>
<dbReference type="GO" id="GO:0019865">
    <property type="term" value="F:immunoglobulin binding"/>
    <property type="evidence" value="ECO:0007669"/>
    <property type="project" value="Ensembl"/>
</dbReference>
<protein>
    <submittedName>
        <fullName evidence="8">Membrane spanning 4-domains A1</fullName>
    </submittedName>
</protein>
<dbReference type="OMA" id="HFFKMES"/>
<dbReference type="GO" id="GO:0030183">
    <property type="term" value="P:B cell differentiation"/>
    <property type="evidence" value="ECO:0007669"/>
    <property type="project" value="Ensembl"/>
</dbReference>
<keyword evidence="5 7" id="KW-0472">Membrane</keyword>
<comment type="subcellular location">
    <subcellularLocation>
        <location evidence="1">Membrane</location>
        <topology evidence="1">Multi-pass membrane protein</topology>
    </subcellularLocation>
</comment>
<dbReference type="GO" id="GO:0002115">
    <property type="term" value="P:store-operated calcium entry"/>
    <property type="evidence" value="ECO:0007669"/>
    <property type="project" value="Ensembl"/>
</dbReference>
<dbReference type="GO" id="GO:0044853">
    <property type="term" value="C:plasma membrane raft"/>
    <property type="evidence" value="ECO:0007669"/>
    <property type="project" value="Ensembl"/>
</dbReference>
<feature type="transmembrane region" description="Helical" evidence="7">
    <location>
        <begin position="126"/>
        <end position="149"/>
    </location>
</feature>
<dbReference type="InterPro" id="IPR007237">
    <property type="entry name" value="CD20-like"/>
</dbReference>
<feature type="transmembrane region" description="Helical" evidence="7">
    <location>
        <begin position="52"/>
        <end position="73"/>
    </location>
</feature>
<dbReference type="GO" id="GO:0042802">
    <property type="term" value="F:identical protein binding"/>
    <property type="evidence" value="ECO:0007669"/>
    <property type="project" value="Ensembl"/>
</dbReference>
<dbReference type="PANTHER" id="PTHR23320:SF79">
    <property type="entry name" value="B-LYMPHOCYTE ANTIGEN CD20"/>
    <property type="match status" value="1"/>
</dbReference>
<dbReference type="GeneID" id="114040703"/>
<keyword evidence="4 7" id="KW-1133">Transmembrane helix</keyword>
<dbReference type="Proteomes" id="UP000314987">
    <property type="component" value="Unassembled WGS sequence"/>
</dbReference>
<dbReference type="GO" id="GO:1902656">
    <property type="term" value="P:calcium ion import into cytosol"/>
    <property type="evidence" value="ECO:0007669"/>
    <property type="project" value="Ensembl"/>
</dbReference>
<name>A0A4X2K5K7_VOMUR</name>
<dbReference type="OrthoDB" id="9426701at2759"/>
<dbReference type="CTD" id="931"/>
<feature type="transmembrane region" description="Helical" evidence="7">
    <location>
        <begin position="191"/>
        <end position="214"/>
    </location>
</feature>
<keyword evidence="3 7" id="KW-0812">Transmembrane</keyword>
<evidence type="ECO:0000256" key="4">
    <source>
        <dbReference type="ARBA" id="ARBA00022989"/>
    </source>
</evidence>
<dbReference type="GO" id="GO:0005654">
    <property type="term" value="C:nucleoplasm"/>
    <property type="evidence" value="ECO:0007669"/>
    <property type="project" value="Ensembl"/>
</dbReference>
<evidence type="ECO:0000256" key="1">
    <source>
        <dbReference type="ARBA" id="ARBA00004141"/>
    </source>
</evidence>
<evidence type="ECO:0000256" key="7">
    <source>
        <dbReference type="SAM" id="Phobius"/>
    </source>
</evidence>
<evidence type="ECO:0000256" key="5">
    <source>
        <dbReference type="ARBA" id="ARBA00023136"/>
    </source>
</evidence>